<keyword evidence="2" id="KW-1185">Reference proteome</keyword>
<evidence type="ECO:0000313" key="2">
    <source>
        <dbReference type="Proteomes" id="UP000190150"/>
    </source>
</evidence>
<proteinExistence type="predicted"/>
<sequence>MINVTWIKTPFLFVLFLIFFSVNAQTGFLERVDYDSIRTVANSQNKLMFLLVHEQNENFEPLKASVSKKNRAFIGEKFVSGIVQVKRENFEHSLRKAFYLTSPVYLFADSEGYPILRYNRPIKDEKVLLQLADSAHTLAKGETLGKLVRQYKKGMRSRALLTKLLTQYQFFNYYADQRILGDYLSQLTVQELNNFETVVFLMKSGPVYNENIYRLSRTNAKMVDSLYATLPLPTRININNRIIQQTFRQSLETSNFYLAHELQQFVRGTWSPNYLRAEISSAFYPMEYKRLTKDSLGYVAMARNYYNTHYYRVAPDSLARLDYAVDQKINVSRYQWQLKRVENEAFQKWFKVCESRYKYEHAQHLSYGARQILTFAPNNTDALYDAIRWQQKAIEQFPGSGLYHHTLAMLLYKIGFSAQAETELLRAKDLYKSNKIKYREMEMLLKQMKSNKDLLI</sequence>
<accession>A0A1T5FBW5</accession>
<dbReference type="RefSeq" id="WP_079644455.1">
    <property type="nucleotide sequence ID" value="NZ_FUZF01000015.1"/>
</dbReference>
<evidence type="ECO:0008006" key="3">
    <source>
        <dbReference type="Google" id="ProtNLM"/>
    </source>
</evidence>
<protein>
    <recommendedName>
        <fullName evidence="3">Tetratricopeptide repeat-containing protein</fullName>
    </recommendedName>
</protein>
<dbReference type="Proteomes" id="UP000190150">
    <property type="component" value="Unassembled WGS sequence"/>
</dbReference>
<name>A0A1T5FBW5_9SPHI</name>
<dbReference type="OrthoDB" id="645813at2"/>
<dbReference type="InterPro" id="IPR011990">
    <property type="entry name" value="TPR-like_helical_dom_sf"/>
</dbReference>
<dbReference type="Gene3D" id="1.25.40.10">
    <property type="entry name" value="Tetratricopeptide repeat domain"/>
    <property type="match status" value="1"/>
</dbReference>
<evidence type="ECO:0000313" key="1">
    <source>
        <dbReference type="EMBL" id="SKB93632.1"/>
    </source>
</evidence>
<dbReference type="SUPFAM" id="SSF48452">
    <property type="entry name" value="TPR-like"/>
    <property type="match status" value="1"/>
</dbReference>
<gene>
    <name evidence="1" type="ORF">SAMN05660841_03151</name>
</gene>
<reference evidence="2" key="1">
    <citation type="submission" date="2017-02" db="EMBL/GenBank/DDBJ databases">
        <authorList>
            <person name="Varghese N."/>
            <person name="Submissions S."/>
        </authorList>
    </citation>
    <scope>NUCLEOTIDE SEQUENCE [LARGE SCALE GENOMIC DNA]</scope>
    <source>
        <strain evidence="2">DSM 24091</strain>
    </source>
</reference>
<organism evidence="1 2">
    <name type="scientific">Sphingobacterium nematocida</name>
    <dbReference type="NCBI Taxonomy" id="1513896"/>
    <lineage>
        <taxon>Bacteria</taxon>
        <taxon>Pseudomonadati</taxon>
        <taxon>Bacteroidota</taxon>
        <taxon>Sphingobacteriia</taxon>
        <taxon>Sphingobacteriales</taxon>
        <taxon>Sphingobacteriaceae</taxon>
        <taxon>Sphingobacterium</taxon>
    </lineage>
</organism>
<dbReference type="AlphaFoldDB" id="A0A1T5FBW5"/>
<dbReference type="STRING" id="1513896.SAMN05660841_03151"/>
<dbReference type="EMBL" id="FUZF01000015">
    <property type="protein sequence ID" value="SKB93632.1"/>
    <property type="molecule type" value="Genomic_DNA"/>
</dbReference>